<dbReference type="PANTHER" id="PTHR12318">
    <property type="entry name" value="TESTOSTERONE-REGULATED PROTEIN RP2"/>
    <property type="match status" value="1"/>
</dbReference>
<evidence type="ECO:0000256" key="2">
    <source>
        <dbReference type="ARBA" id="ARBA00001946"/>
    </source>
</evidence>
<dbReference type="InterPro" id="IPR000086">
    <property type="entry name" value="NUDIX_hydrolase_dom"/>
</dbReference>
<dbReference type="InterPro" id="IPR015797">
    <property type="entry name" value="NUDIX_hydrolase-like_dom_sf"/>
</dbReference>
<evidence type="ECO:0000256" key="5">
    <source>
        <dbReference type="ARBA" id="ARBA00022842"/>
    </source>
</evidence>
<keyword evidence="3" id="KW-0479">Metal-binding</keyword>
<dbReference type="Pfam" id="PF15024">
    <property type="entry name" value="Glyco_transf_18"/>
    <property type="match status" value="1"/>
</dbReference>
<comment type="cofactor">
    <cofactor evidence="1">
        <name>Mn(2+)</name>
        <dbReference type="ChEBI" id="CHEBI:29035"/>
    </cofactor>
</comment>
<dbReference type="InterPro" id="IPR026116">
    <property type="entry name" value="GT18_cat"/>
</dbReference>
<proteinExistence type="predicted"/>
<dbReference type="Proteomes" id="UP000827549">
    <property type="component" value="Chromosome 3"/>
</dbReference>
<reference evidence="8" key="1">
    <citation type="submission" date="2023-10" db="EMBL/GenBank/DDBJ databases">
        <authorList>
            <person name="Noh H."/>
        </authorList>
    </citation>
    <scope>NUCLEOTIDE SEQUENCE</scope>
    <source>
        <strain evidence="8">DUCC4014</strain>
    </source>
</reference>
<gene>
    <name evidence="8" type="primary">ndx-7</name>
    <name evidence="8" type="ORF">LOC62_03G003928</name>
</gene>
<keyword evidence="9" id="KW-1185">Reference proteome</keyword>
<dbReference type="GO" id="GO:0030144">
    <property type="term" value="F:alpha-1,6-mannosylglycoprotein 6-beta-N-acetylglucosaminyltransferase activity"/>
    <property type="evidence" value="ECO:0007669"/>
    <property type="project" value="InterPro"/>
</dbReference>
<comment type="cofactor">
    <cofactor evidence="2">
        <name>Mg(2+)</name>
        <dbReference type="ChEBI" id="CHEBI:18420"/>
    </cofactor>
</comment>
<evidence type="ECO:0000313" key="9">
    <source>
        <dbReference type="Proteomes" id="UP000827549"/>
    </source>
</evidence>
<dbReference type="PROSITE" id="PS51462">
    <property type="entry name" value="NUDIX"/>
    <property type="match status" value="1"/>
</dbReference>
<dbReference type="GO" id="GO:0046872">
    <property type="term" value="F:metal ion binding"/>
    <property type="evidence" value="ECO:0007669"/>
    <property type="project" value="UniProtKB-KW"/>
</dbReference>
<protein>
    <submittedName>
        <fullName evidence="8">Nudix hydrolase 7</fullName>
    </submittedName>
</protein>
<evidence type="ECO:0000259" key="7">
    <source>
        <dbReference type="PROSITE" id="PS51462"/>
    </source>
</evidence>
<dbReference type="GO" id="GO:0005739">
    <property type="term" value="C:mitochondrion"/>
    <property type="evidence" value="ECO:0007669"/>
    <property type="project" value="TreeGrafter"/>
</dbReference>
<evidence type="ECO:0000256" key="4">
    <source>
        <dbReference type="ARBA" id="ARBA00022801"/>
    </source>
</evidence>
<organism evidence="8 9">
    <name type="scientific">Vanrija pseudolonga</name>
    <dbReference type="NCBI Taxonomy" id="143232"/>
    <lineage>
        <taxon>Eukaryota</taxon>
        <taxon>Fungi</taxon>
        <taxon>Dikarya</taxon>
        <taxon>Basidiomycota</taxon>
        <taxon>Agaricomycotina</taxon>
        <taxon>Tremellomycetes</taxon>
        <taxon>Trichosporonales</taxon>
        <taxon>Trichosporonaceae</taxon>
        <taxon>Vanrija</taxon>
    </lineage>
</organism>
<dbReference type="InterPro" id="IPR039121">
    <property type="entry name" value="NUDT19"/>
</dbReference>
<dbReference type="AlphaFoldDB" id="A0AAF0Y5E5"/>
<evidence type="ECO:0000256" key="3">
    <source>
        <dbReference type="ARBA" id="ARBA00022723"/>
    </source>
</evidence>
<dbReference type="SUPFAM" id="SSF55811">
    <property type="entry name" value="Nudix"/>
    <property type="match status" value="1"/>
</dbReference>
<evidence type="ECO:0000256" key="1">
    <source>
        <dbReference type="ARBA" id="ARBA00001936"/>
    </source>
</evidence>
<dbReference type="Gene3D" id="3.90.79.10">
    <property type="entry name" value="Nucleoside Triphosphate Pyrophosphohydrolase"/>
    <property type="match status" value="1"/>
</dbReference>
<dbReference type="EMBL" id="CP086716">
    <property type="protein sequence ID" value="WOO80410.1"/>
    <property type="molecule type" value="Genomic_DNA"/>
</dbReference>
<evidence type="ECO:0000313" key="8">
    <source>
        <dbReference type="EMBL" id="WOO80410.1"/>
    </source>
</evidence>
<feature type="domain" description="Nudix hydrolase" evidence="7">
    <location>
        <begin position="28"/>
        <end position="219"/>
    </location>
</feature>
<keyword evidence="6" id="KW-0464">Manganese</keyword>
<sequence length="895" mass="99825">MASKPSFLPVLADEDRPFLRKAVANPPVPRPSSSVMLLSPTNQLLLLHRVGTSSAFASAHVFPGGTLSSFHETVPAEHDADRHTDSRAYRLAAVRETFEESGILLAKRRGEDGLVELSVAERTEGRKAIHGDKVKFLDFLAGIGAEPDLDNLIPLTRWITPPNAPKRFSAQMYLYLLSADADAAHDGGLEHTDAEWADVREWAERARRGDIIVYEPQAFLLALLADFFPGPGVLATTNEHGGSHEAQRQRLLDFIKATPTGPGDDRTNNILWADKVICSYVLPVRRDDGYLVIGLEEAGPELEGQGRGGDFSRVVLVNSEAGGPRGAEVRMRRDVVPEQGATRLQIDLCTFSQTLYRQDTGTHTATHSTHTMLPSARSHQRLGVAALVLASLLFLYTYRANLDPYVPDALRPTGEGDYRVQSSWKPGAVNASAPKPHAWREGWFKTKLPSAQLALLDKLAYHPQESWKDWRDETADYKWVVNARLTQLAACLASGRCHKNADKIIVFNHNYCYWGFGNKDPIPGGEEVYCKAMRESFERSGFTVLNAGPEDFNFLQEIYNRVGDNIVLILTGNPDNPKPEFGKLDDVIKTAQRPRGIPAWKLFYFTFWADGVETPTGPLSWCMLAESGVPKNVSVSLSRGKAIVHTEFDELRVWTTEGDMPGAPVRVGWPAAREGTYVGYGDGVPADWETVPFERRPNRVYILAKTARYFKDSWFPLEYFERAYKELQPEFPRLEFVGGWKTAGPDAYDKVPAFFKNLGPMTPDAFNEQLKLAKVLVGIGNPKTSPTPYRSLAMGVPFLNPHQIHPHNAALWVPQHDTMQAVPPPYVYNVDVKVYAEFVNALRKALKTPIEETRFARGLPHVYDKRLSDFALRDWGAEARHAVDKGLGVKKTFVF</sequence>
<dbReference type="PANTHER" id="PTHR12318:SF0">
    <property type="entry name" value="ACYL-COENZYME A DIPHOSPHATASE NUDT19"/>
    <property type="match status" value="1"/>
</dbReference>
<accession>A0AAF0Y5E5</accession>
<dbReference type="GeneID" id="87807169"/>
<keyword evidence="5" id="KW-0460">Magnesium</keyword>
<dbReference type="GO" id="GO:0016818">
    <property type="term" value="F:hydrolase activity, acting on acid anhydrides, in phosphorus-containing anhydrides"/>
    <property type="evidence" value="ECO:0007669"/>
    <property type="project" value="InterPro"/>
</dbReference>
<dbReference type="CDD" id="cd18870">
    <property type="entry name" value="NUDIX_AcylCoAdiphos_Nudt19"/>
    <property type="match status" value="1"/>
</dbReference>
<evidence type="ECO:0000256" key="6">
    <source>
        <dbReference type="ARBA" id="ARBA00023211"/>
    </source>
</evidence>
<dbReference type="RefSeq" id="XP_062626442.1">
    <property type="nucleotide sequence ID" value="XM_062770458.1"/>
</dbReference>
<name>A0AAF0Y5E5_9TREE</name>
<keyword evidence="4 8" id="KW-0378">Hydrolase</keyword>